<sequence length="277" mass="30384">MSRDINIGPGYGRRRLLSVVTASLLFAVGHGTISSAVAAEPLKVGTSSGPIADIIQFAAARAKEQGLDVKIVEFSDWVTPNEALQSGDIDANLFQHIPFLNDAIQARGYSFTPVAPTYVIPVGLYSKKITKIADVHERATVAVASDPVNEARGLLLFEKAGLIKLREGAGEKANIRDIEGNPKKLKFLEVEAPQLPRVLDDVELAQVSISYLIASGSNPESLLIADGFGDPRYALQFVARTDRKDDPRLLRFVSIYRSQEVKDYINKKYGRFFVPVW</sequence>
<evidence type="ECO:0000256" key="4">
    <source>
        <dbReference type="ARBA" id="ARBA00023139"/>
    </source>
</evidence>
<evidence type="ECO:0000313" key="7">
    <source>
        <dbReference type="EMBL" id="SDS54430.1"/>
    </source>
</evidence>
<dbReference type="Pfam" id="PF03180">
    <property type="entry name" value="Lipoprotein_9"/>
    <property type="match status" value="1"/>
</dbReference>
<comment type="similarity">
    <text evidence="6">Belongs to the nlpA lipoprotein family.</text>
</comment>
<dbReference type="PIRSF" id="PIRSF002854">
    <property type="entry name" value="MetQ"/>
    <property type="match status" value="1"/>
</dbReference>
<dbReference type="EMBL" id="LT629750">
    <property type="protein sequence ID" value="SDS54430.1"/>
    <property type="molecule type" value="Genomic_DNA"/>
</dbReference>
<evidence type="ECO:0000256" key="2">
    <source>
        <dbReference type="ARBA" id="ARBA00022729"/>
    </source>
</evidence>
<keyword evidence="8" id="KW-1185">Reference proteome</keyword>
<evidence type="ECO:0000256" key="1">
    <source>
        <dbReference type="ARBA" id="ARBA00004635"/>
    </source>
</evidence>
<dbReference type="RefSeq" id="WP_146687363.1">
    <property type="nucleotide sequence ID" value="NZ_LT629750.1"/>
</dbReference>
<gene>
    <name evidence="7" type="ORF">SAMN05444158_2382</name>
</gene>
<evidence type="ECO:0000256" key="3">
    <source>
        <dbReference type="ARBA" id="ARBA00023136"/>
    </source>
</evidence>
<name>A0A1H1T2H1_9BRAD</name>
<dbReference type="InterPro" id="IPR004872">
    <property type="entry name" value="Lipoprotein_NlpA"/>
</dbReference>
<dbReference type="PANTHER" id="PTHR30429:SF1">
    <property type="entry name" value="D-METHIONINE-BINDING LIPOPROTEIN METQ-RELATED"/>
    <property type="match status" value="1"/>
</dbReference>
<reference evidence="8" key="1">
    <citation type="submission" date="2016-10" db="EMBL/GenBank/DDBJ databases">
        <authorList>
            <person name="Varghese N."/>
            <person name="Submissions S."/>
        </authorList>
    </citation>
    <scope>NUCLEOTIDE SEQUENCE [LARGE SCALE GENOMIC DNA]</scope>
    <source>
        <strain evidence="8">GAS369</strain>
    </source>
</reference>
<evidence type="ECO:0000313" key="8">
    <source>
        <dbReference type="Proteomes" id="UP000243904"/>
    </source>
</evidence>
<proteinExistence type="inferred from homology"/>
<protein>
    <recommendedName>
        <fullName evidence="6">Lipoprotein</fullName>
    </recommendedName>
</protein>
<dbReference type="Gene3D" id="3.40.190.10">
    <property type="entry name" value="Periplasmic binding protein-like II"/>
    <property type="match status" value="2"/>
</dbReference>
<dbReference type="Proteomes" id="UP000243904">
    <property type="component" value="Chromosome I"/>
</dbReference>
<dbReference type="PANTHER" id="PTHR30429">
    <property type="entry name" value="D-METHIONINE-BINDING LIPOPROTEIN METQ"/>
    <property type="match status" value="1"/>
</dbReference>
<dbReference type="GO" id="GO:0016020">
    <property type="term" value="C:membrane"/>
    <property type="evidence" value="ECO:0007669"/>
    <property type="project" value="UniProtKB-SubCell"/>
</dbReference>
<accession>A0A1H1T2H1</accession>
<keyword evidence="5 6" id="KW-0449">Lipoprotein</keyword>
<keyword evidence="2" id="KW-0732">Signal</keyword>
<keyword evidence="4" id="KW-0564">Palmitate</keyword>
<organism evidence="7 8">
    <name type="scientific">Bradyrhizobium canariense</name>
    <dbReference type="NCBI Taxonomy" id="255045"/>
    <lineage>
        <taxon>Bacteria</taxon>
        <taxon>Pseudomonadati</taxon>
        <taxon>Pseudomonadota</taxon>
        <taxon>Alphaproteobacteria</taxon>
        <taxon>Hyphomicrobiales</taxon>
        <taxon>Nitrobacteraceae</taxon>
        <taxon>Bradyrhizobium</taxon>
    </lineage>
</organism>
<evidence type="ECO:0000256" key="5">
    <source>
        <dbReference type="ARBA" id="ARBA00023288"/>
    </source>
</evidence>
<evidence type="ECO:0000256" key="6">
    <source>
        <dbReference type="PIRNR" id="PIRNR002854"/>
    </source>
</evidence>
<comment type="subcellular location">
    <subcellularLocation>
        <location evidence="1">Membrane</location>
        <topology evidence="1">Lipid-anchor</topology>
    </subcellularLocation>
</comment>
<dbReference type="AlphaFoldDB" id="A0A1H1T2H1"/>
<dbReference type="SUPFAM" id="SSF53850">
    <property type="entry name" value="Periplasmic binding protein-like II"/>
    <property type="match status" value="1"/>
</dbReference>
<keyword evidence="3" id="KW-0472">Membrane</keyword>